<dbReference type="AlphaFoldDB" id="A0A8J7GGZ7"/>
<keyword evidence="4" id="KW-1185">Reference proteome</keyword>
<dbReference type="RefSeq" id="WP_197007060.1">
    <property type="nucleotide sequence ID" value="NZ_BONS01000005.1"/>
</dbReference>
<reference evidence="3" key="1">
    <citation type="submission" date="2020-11" db="EMBL/GenBank/DDBJ databases">
        <title>Sequencing the genomes of 1000 actinobacteria strains.</title>
        <authorList>
            <person name="Klenk H.-P."/>
        </authorList>
    </citation>
    <scope>NUCLEOTIDE SEQUENCE</scope>
    <source>
        <strain evidence="3">DSM 45356</strain>
    </source>
</reference>
<accession>A0A8J7GGZ7</accession>
<dbReference type="InterPro" id="IPR000326">
    <property type="entry name" value="PAP2/HPO"/>
</dbReference>
<dbReference type="EMBL" id="JADOUF010000001">
    <property type="protein sequence ID" value="MBG6140523.1"/>
    <property type="molecule type" value="Genomic_DNA"/>
</dbReference>
<dbReference type="SUPFAM" id="SSF48317">
    <property type="entry name" value="Acid phosphatase/Vanadium-dependent haloperoxidase"/>
    <property type="match status" value="1"/>
</dbReference>
<evidence type="ECO:0000259" key="2">
    <source>
        <dbReference type="Pfam" id="PF01569"/>
    </source>
</evidence>
<gene>
    <name evidence="3" type="ORF">IW245_006717</name>
</gene>
<keyword evidence="1" id="KW-0472">Membrane</keyword>
<feature type="transmembrane region" description="Helical" evidence="1">
    <location>
        <begin position="109"/>
        <end position="132"/>
    </location>
</feature>
<feature type="transmembrane region" description="Helical" evidence="1">
    <location>
        <begin position="20"/>
        <end position="38"/>
    </location>
</feature>
<keyword evidence="1" id="KW-0812">Transmembrane</keyword>
<dbReference type="InterPro" id="IPR036938">
    <property type="entry name" value="PAP2/HPO_sf"/>
</dbReference>
<evidence type="ECO:0000256" key="1">
    <source>
        <dbReference type="SAM" id="Phobius"/>
    </source>
</evidence>
<feature type="transmembrane region" description="Helical" evidence="1">
    <location>
        <begin position="176"/>
        <end position="196"/>
    </location>
</feature>
<dbReference type="Proteomes" id="UP000622552">
    <property type="component" value="Unassembled WGS sequence"/>
</dbReference>
<evidence type="ECO:0000313" key="4">
    <source>
        <dbReference type="Proteomes" id="UP000622552"/>
    </source>
</evidence>
<feature type="transmembrane region" description="Helical" evidence="1">
    <location>
        <begin position="79"/>
        <end position="100"/>
    </location>
</feature>
<evidence type="ECO:0000313" key="3">
    <source>
        <dbReference type="EMBL" id="MBG6140523.1"/>
    </source>
</evidence>
<dbReference type="Pfam" id="PF01569">
    <property type="entry name" value="PAP2"/>
    <property type="match status" value="1"/>
</dbReference>
<feature type="transmembrane region" description="Helical" evidence="1">
    <location>
        <begin position="138"/>
        <end position="164"/>
    </location>
</feature>
<sequence>MTGATTAPPHPTATRVSTLLAPPVVLTAGQVVLAAAAAPDVGQGLLWGVIAVCFGALGPPAFALALVRGHFTARPLPAAALRAVPLLVAFVAVLAGRAVLAGLGAPRELLVLQTALALTVLPMAIIDLWWPISSHTSLAASVTVSLVIALGPWLAVILLAAPIVGWSRVRLGKHTVWQVAAGTILGGGLAAIAGILTF</sequence>
<organism evidence="3 4">
    <name type="scientific">Longispora fulva</name>
    <dbReference type="NCBI Taxonomy" id="619741"/>
    <lineage>
        <taxon>Bacteria</taxon>
        <taxon>Bacillati</taxon>
        <taxon>Actinomycetota</taxon>
        <taxon>Actinomycetes</taxon>
        <taxon>Micromonosporales</taxon>
        <taxon>Micromonosporaceae</taxon>
        <taxon>Longispora</taxon>
    </lineage>
</organism>
<name>A0A8J7GGZ7_9ACTN</name>
<dbReference type="Gene3D" id="1.20.144.10">
    <property type="entry name" value="Phosphatidic acid phosphatase type 2/haloperoxidase"/>
    <property type="match status" value="1"/>
</dbReference>
<feature type="transmembrane region" description="Helical" evidence="1">
    <location>
        <begin position="45"/>
        <end position="67"/>
    </location>
</feature>
<feature type="domain" description="Phosphatidic acid phosphatase type 2/haloperoxidase" evidence="2">
    <location>
        <begin position="132"/>
        <end position="192"/>
    </location>
</feature>
<keyword evidence="1" id="KW-1133">Transmembrane helix</keyword>
<proteinExistence type="predicted"/>
<comment type="caution">
    <text evidence="3">The sequence shown here is derived from an EMBL/GenBank/DDBJ whole genome shotgun (WGS) entry which is preliminary data.</text>
</comment>
<protein>
    <submittedName>
        <fullName evidence="3">Membrane-associated phospholipid phosphatase</fullName>
    </submittedName>
</protein>